<evidence type="ECO:0000313" key="2">
    <source>
        <dbReference type="Proteomes" id="UP000712673"/>
    </source>
</evidence>
<comment type="caution">
    <text evidence="1">The sequence shown here is derived from an EMBL/GenBank/DDBJ whole genome shotgun (WGS) entry which is preliminary data.</text>
</comment>
<accession>A0A937VXB7</accession>
<protein>
    <submittedName>
        <fullName evidence="1">Uncharacterized protein</fullName>
    </submittedName>
</protein>
<reference evidence="1" key="1">
    <citation type="submission" date="2019-03" db="EMBL/GenBank/DDBJ databases">
        <title>Lake Tanganyika Metagenome-Assembled Genomes (MAGs).</title>
        <authorList>
            <person name="Tran P."/>
        </authorList>
    </citation>
    <scope>NUCLEOTIDE SEQUENCE</scope>
    <source>
        <strain evidence="1">K_DeepCast_65m_m2_066</strain>
    </source>
</reference>
<dbReference type="AlphaFoldDB" id="A0A937VXB7"/>
<gene>
    <name evidence="1" type="ORF">FJZ47_02990</name>
</gene>
<organism evidence="1 2">
    <name type="scientific">Tectimicrobiota bacterium</name>
    <dbReference type="NCBI Taxonomy" id="2528274"/>
    <lineage>
        <taxon>Bacteria</taxon>
        <taxon>Pseudomonadati</taxon>
        <taxon>Nitrospinota/Tectimicrobiota group</taxon>
        <taxon>Candidatus Tectimicrobiota</taxon>
    </lineage>
</organism>
<dbReference type="Proteomes" id="UP000712673">
    <property type="component" value="Unassembled WGS sequence"/>
</dbReference>
<sequence>MRFFAVLNGRVVIQYDPANVLLGVGDIRTAQVQVLPANAAGDRIGSRTCVTAPVILSSAGTLPGNVTVLPASVLADGADRRVVVTVSDIMDSTGNPVPDGTKVAVTARDLNLVTPDNCCFISSARGTILNGTAAPADARFRFFTVQGGTISIDVQAPAQANVTSTLQLLPALPDGNRIGSRTFAVKAIAITP</sequence>
<name>A0A937VXB7_UNCTE</name>
<dbReference type="EMBL" id="VGLS01000051">
    <property type="protein sequence ID" value="MBM3222756.1"/>
    <property type="molecule type" value="Genomic_DNA"/>
</dbReference>
<proteinExistence type="predicted"/>
<evidence type="ECO:0000313" key="1">
    <source>
        <dbReference type="EMBL" id="MBM3222756.1"/>
    </source>
</evidence>